<dbReference type="PANTHER" id="PTHR45820:SF9">
    <property type="entry name" value="FI23527P1"/>
    <property type="match status" value="1"/>
</dbReference>
<feature type="transmembrane region" description="Helical" evidence="7">
    <location>
        <begin position="163"/>
        <end position="186"/>
    </location>
</feature>
<keyword evidence="4" id="KW-0862">Zinc</keyword>
<accession>A0A9N9WTY6</accession>
<dbReference type="GO" id="GO:0006882">
    <property type="term" value="P:intracellular zinc ion homeostasis"/>
    <property type="evidence" value="ECO:0007669"/>
    <property type="project" value="TreeGrafter"/>
</dbReference>
<evidence type="ECO:0000256" key="6">
    <source>
        <dbReference type="ARBA" id="ARBA00023136"/>
    </source>
</evidence>
<evidence type="ECO:0000256" key="7">
    <source>
        <dbReference type="SAM" id="Phobius"/>
    </source>
</evidence>
<comment type="similarity">
    <text evidence="2">Belongs to the cation diffusion facilitator (CDF) transporter (TC 2.A.4) family. SLC30A subfamily.</text>
</comment>
<feature type="transmembrane region" description="Helical" evidence="7">
    <location>
        <begin position="12"/>
        <end position="32"/>
    </location>
</feature>
<gene>
    <name evidence="9" type="ORF">CHIRRI_LOCUS11925</name>
</gene>
<sequence>MPMKELLHRLQPIQVYIVLALSVCYFLVQFYISQTSQSITLLVQTYHMLCNIIALSGCIISIKGDSSRNKRSSVSSNESIEELKEDVKQKEIVNKHMSEKKKQNRESSLKNTFGWARVDVLTMIIVCVFLTSLCFSVVVEVIQTLFHVGHHDHLDHKDEYHSYTYEICIILGALGLVLNGISYLLIGGYTFHQGSFLHLTEDGTVFVLERNISEKRQVSTEEKLKRKSQRIHELSRDVCSSVMVIICSIVIVVCNDKESFETQFIDPFFAILSIVLLLTLSYPYMKEAGMILLQTIPNTIDIKELHNKILAKFPQIDSLHDFHIWQLTHAKFVATVHMIFHDPSVFNECINDIINFFHEHDINIVTIQPEFKTLDCIEQGFSESKLSTEEESALCLVACRQITCEEKLCCQRRSSTCSSESLSNKSKGNSQVLEQVISIRNVSGEELNIVNQEFTSIKTLSGISEDSTDFAESSKRLSSSLSIPQRYRKIQKTVSVSDRNNHDLPANSDSRDIHLVSFKRVVSESMIKSDEHDEMGRKPSEIFVENRLLSQVHTTDNNETEDLYTKTECDSK</sequence>
<dbReference type="InterPro" id="IPR058533">
    <property type="entry name" value="Cation_efflux_TM"/>
</dbReference>
<dbReference type="Pfam" id="PF01545">
    <property type="entry name" value="Cation_efflux"/>
    <property type="match status" value="1"/>
</dbReference>
<evidence type="ECO:0000256" key="1">
    <source>
        <dbReference type="ARBA" id="ARBA00004141"/>
    </source>
</evidence>
<evidence type="ECO:0000256" key="5">
    <source>
        <dbReference type="ARBA" id="ARBA00022989"/>
    </source>
</evidence>
<evidence type="ECO:0000256" key="4">
    <source>
        <dbReference type="ARBA" id="ARBA00022833"/>
    </source>
</evidence>
<reference evidence="9" key="1">
    <citation type="submission" date="2022-01" db="EMBL/GenBank/DDBJ databases">
        <authorList>
            <person name="King R."/>
        </authorList>
    </citation>
    <scope>NUCLEOTIDE SEQUENCE</scope>
</reference>
<feature type="transmembrane region" description="Helical" evidence="7">
    <location>
        <begin position="44"/>
        <end position="62"/>
    </location>
</feature>
<dbReference type="PANTHER" id="PTHR45820">
    <property type="entry name" value="FI23527P1"/>
    <property type="match status" value="1"/>
</dbReference>
<dbReference type="InterPro" id="IPR002524">
    <property type="entry name" value="Cation_efflux"/>
</dbReference>
<dbReference type="Proteomes" id="UP001153620">
    <property type="component" value="Chromosome 3"/>
</dbReference>
<feature type="transmembrane region" description="Helical" evidence="7">
    <location>
        <begin position="234"/>
        <end position="253"/>
    </location>
</feature>
<feature type="domain" description="Cation efflux protein transmembrane" evidence="8">
    <location>
        <begin position="104"/>
        <end position="293"/>
    </location>
</feature>
<comment type="subcellular location">
    <subcellularLocation>
        <location evidence="1">Membrane</location>
        <topology evidence="1">Multi-pass membrane protein</topology>
    </subcellularLocation>
</comment>
<feature type="transmembrane region" description="Helical" evidence="7">
    <location>
        <begin position="120"/>
        <end position="143"/>
    </location>
</feature>
<evidence type="ECO:0000256" key="2">
    <source>
        <dbReference type="ARBA" id="ARBA00008873"/>
    </source>
</evidence>
<evidence type="ECO:0000259" key="8">
    <source>
        <dbReference type="Pfam" id="PF01545"/>
    </source>
</evidence>
<keyword evidence="5 7" id="KW-1133">Transmembrane helix</keyword>
<dbReference type="InterPro" id="IPR027469">
    <property type="entry name" value="Cation_efflux_TMD_sf"/>
</dbReference>
<dbReference type="NCBIfam" id="TIGR01297">
    <property type="entry name" value="CDF"/>
    <property type="match status" value="1"/>
</dbReference>
<evidence type="ECO:0000256" key="3">
    <source>
        <dbReference type="ARBA" id="ARBA00022692"/>
    </source>
</evidence>
<name>A0A9N9WTY6_9DIPT</name>
<dbReference type="GO" id="GO:0005385">
    <property type="term" value="F:zinc ion transmembrane transporter activity"/>
    <property type="evidence" value="ECO:0007669"/>
    <property type="project" value="TreeGrafter"/>
</dbReference>
<reference evidence="9" key="2">
    <citation type="submission" date="2022-10" db="EMBL/GenBank/DDBJ databases">
        <authorList>
            <consortium name="ENA_rothamsted_submissions"/>
            <consortium name="culmorum"/>
            <person name="King R."/>
        </authorList>
    </citation>
    <scope>NUCLEOTIDE SEQUENCE</scope>
</reference>
<keyword evidence="10" id="KW-1185">Reference proteome</keyword>
<keyword evidence="6 7" id="KW-0472">Membrane</keyword>
<feature type="transmembrane region" description="Helical" evidence="7">
    <location>
        <begin position="265"/>
        <end position="285"/>
    </location>
</feature>
<dbReference type="SUPFAM" id="SSF161111">
    <property type="entry name" value="Cation efflux protein transmembrane domain-like"/>
    <property type="match status" value="1"/>
</dbReference>
<dbReference type="GO" id="GO:0010312">
    <property type="term" value="P:detoxification of zinc ion"/>
    <property type="evidence" value="ECO:0007669"/>
    <property type="project" value="TreeGrafter"/>
</dbReference>
<evidence type="ECO:0000313" key="10">
    <source>
        <dbReference type="Proteomes" id="UP001153620"/>
    </source>
</evidence>
<dbReference type="AlphaFoldDB" id="A0A9N9WTY6"/>
<evidence type="ECO:0000313" key="9">
    <source>
        <dbReference type="EMBL" id="CAG9809096.1"/>
    </source>
</evidence>
<proteinExistence type="inferred from homology"/>
<organism evidence="9 10">
    <name type="scientific">Chironomus riparius</name>
    <dbReference type="NCBI Taxonomy" id="315576"/>
    <lineage>
        <taxon>Eukaryota</taxon>
        <taxon>Metazoa</taxon>
        <taxon>Ecdysozoa</taxon>
        <taxon>Arthropoda</taxon>
        <taxon>Hexapoda</taxon>
        <taxon>Insecta</taxon>
        <taxon>Pterygota</taxon>
        <taxon>Neoptera</taxon>
        <taxon>Endopterygota</taxon>
        <taxon>Diptera</taxon>
        <taxon>Nematocera</taxon>
        <taxon>Chironomoidea</taxon>
        <taxon>Chironomidae</taxon>
        <taxon>Chironominae</taxon>
        <taxon>Chironomus</taxon>
    </lineage>
</organism>
<dbReference type="GO" id="GO:0016020">
    <property type="term" value="C:membrane"/>
    <property type="evidence" value="ECO:0007669"/>
    <property type="project" value="UniProtKB-SubCell"/>
</dbReference>
<dbReference type="OrthoDB" id="29444at2759"/>
<protein>
    <recommendedName>
        <fullName evidence="8">Cation efflux protein transmembrane domain-containing protein</fullName>
    </recommendedName>
</protein>
<dbReference type="EMBL" id="OU895879">
    <property type="protein sequence ID" value="CAG9809096.1"/>
    <property type="molecule type" value="Genomic_DNA"/>
</dbReference>
<keyword evidence="3 7" id="KW-0812">Transmembrane</keyword>
<dbReference type="Gene3D" id="1.20.1510.10">
    <property type="entry name" value="Cation efflux protein transmembrane domain"/>
    <property type="match status" value="1"/>
</dbReference>